<sequence>MRFQLRTTLHLIPLSNSYCSVCQARAFVRVTFEMNHVTLIHSILSFPSQPFDLVRICTSSNSQISYDKEF</sequence>
<accession>A0A0V0INH5</accession>
<evidence type="ECO:0000313" key="1">
    <source>
        <dbReference type="EMBL" id="JAP34049.1"/>
    </source>
</evidence>
<protein>
    <submittedName>
        <fullName evidence="1">Putative ovule protein</fullName>
    </submittedName>
</protein>
<organism evidence="1">
    <name type="scientific">Solanum chacoense</name>
    <name type="common">Chaco potato</name>
    <dbReference type="NCBI Taxonomy" id="4108"/>
    <lineage>
        <taxon>Eukaryota</taxon>
        <taxon>Viridiplantae</taxon>
        <taxon>Streptophyta</taxon>
        <taxon>Embryophyta</taxon>
        <taxon>Tracheophyta</taxon>
        <taxon>Spermatophyta</taxon>
        <taxon>Magnoliopsida</taxon>
        <taxon>eudicotyledons</taxon>
        <taxon>Gunneridae</taxon>
        <taxon>Pentapetalae</taxon>
        <taxon>asterids</taxon>
        <taxon>lamiids</taxon>
        <taxon>Solanales</taxon>
        <taxon>Solanaceae</taxon>
        <taxon>Solanoideae</taxon>
        <taxon>Solaneae</taxon>
        <taxon>Solanum</taxon>
    </lineage>
</organism>
<dbReference type="EMBL" id="GEDG01004378">
    <property type="protein sequence ID" value="JAP34049.1"/>
    <property type="molecule type" value="Transcribed_RNA"/>
</dbReference>
<name>A0A0V0INH5_SOLCH</name>
<proteinExistence type="predicted"/>
<dbReference type="AlphaFoldDB" id="A0A0V0INH5"/>
<reference evidence="1" key="1">
    <citation type="submission" date="2015-12" db="EMBL/GenBank/DDBJ databases">
        <title>Gene expression during late stages of embryo sac development: a critical building block for successful pollen-pistil interactions.</title>
        <authorList>
            <person name="Liu Y."/>
            <person name="Joly V."/>
            <person name="Sabar M."/>
            <person name="Matton D.P."/>
        </authorList>
    </citation>
    <scope>NUCLEOTIDE SEQUENCE</scope>
</reference>